<dbReference type="EMBL" id="JFCB01000012">
    <property type="protein sequence ID" value="KES06269.1"/>
    <property type="molecule type" value="Genomic_DNA"/>
</dbReference>
<dbReference type="AlphaFoldDB" id="A0A081XRU6"/>
<protein>
    <submittedName>
        <fullName evidence="2">Uncharacterized protein</fullName>
    </submittedName>
</protein>
<feature type="region of interest" description="Disordered" evidence="1">
    <location>
        <begin position="1"/>
        <end position="26"/>
    </location>
</feature>
<accession>A0A081XRU6</accession>
<gene>
    <name evidence="2" type="ORF">BU52_16210</name>
</gene>
<dbReference type="Proteomes" id="UP000028341">
    <property type="component" value="Unassembled WGS sequence"/>
</dbReference>
<evidence type="ECO:0000313" key="2">
    <source>
        <dbReference type="EMBL" id="KES06269.1"/>
    </source>
</evidence>
<feature type="region of interest" description="Disordered" evidence="1">
    <location>
        <begin position="99"/>
        <end position="118"/>
    </location>
</feature>
<feature type="compositionally biased region" description="Polar residues" evidence="1">
    <location>
        <begin position="100"/>
        <end position="111"/>
    </location>
</feature>
<reference evidence="2 3" key="1">
    <citation type="submission" date="2014-02" db="EMBL/GenBank/DDBJ databases">
        <title>The genome announcement of Streptomyces toyocaensis NRRL15009.</title>
        <authorList>
            <person name="Hong H.-J."/>
            <person name="Kwun M.J."/>
        </authorList>
    </citation>
    <scope>NUCLEOTIDE SEQUENCE [LARGE SCALE GENOMIC DNA]</scope>
    <source>
        <strain evidence="2 3">NRRL 15009</strain>
    </source>
</reference>
<keyword evidence="3" id="KW-1185">Reference proteome</keyword>
<evidence type="ECO:0000256" key="1">
    <source>
        <dbReference type="SAM" id="MobiDB-lite"/>
    </source>
</evidence>
<name>A0A081XRU6_STRTO</name>
<comment type="caution">
    <text evidence="2">The sequence shown here is derived from an EMBL/GenBank/DDBJ whole genome shotgun (WGS) entry which is preliminary data.</text>
</comment>
<organism evidence="2 3">
    <name type="scientific">Streptomyces toyocaensis</name>
    <dbReference type="NCBI Taxonomy" id="55952"/>
    <lineage>
        <taxon>Bacteria</taxon>
        <taxon>Bacillati</taxon>
        <taxon>Actinomycetota</taxon>
        <taxon>Actinomycetes</taxon>
        <taxon>Kitasatosporales</taxon>
        <taxon>Streptomycetaceae</taxon>
        <taxon>Streptomyces</taxon>
    </lineage>
</organism>
<sequence>MPWVEEAQRQSLGRRRAREPGVQTGQRMVPLVQGPQDVQGIRTVAIADEGPFGLLVRVEGAGQVRAHLVCGTQLARGEGVPVESLSVGRDLRLDLGEFRGTTSPVRSTQPYESEPPSHCHAVILPQSLPA</sequence>
<proteinExistence type="predicted"/>
<evidence type="ECO:0000313" key="3">
    <source>
        <dbReference type="Proteomes" id="UP000028341"/>
    </source>
</evidence>